<comment type="caution">
    <text evidence="2">The sequence shown here is derived from an EMBL/GenBank/DDBJ whole genome shotgun (WGS) entry which is preliminary data.</text>
</comment>
<accession>A0A3D3RCT3</accession>
<dbReference type="AlphaFoldDB" id="A0A3D3RCT3"/>
<reference evidence="2 3" key="1">
    <citation type="journal article" date="2018" name="Nat. Biotechnol.">
        <title>A standardized bacterial taxonomy based on genome phylogeny substantially revises the tree of life.</title>
        <authorList>
            <person name="Parks D.H."/>
            <person name="Chuvochina M."/>
            <person name="Waite D.W."/>
            <person name="Rinke C."/>
            <person name="Skarshewski A."/>
            <person name="Chaumeil P.A."/>
            <person name="Hugenholtz P."/>
        </authorList>
    </citation>
    <scope>NUCLEOTIDE SEQUENCE [LARGE SCALE GENOMIC DNA]</scope>
    <source>
        <strain evidence="2">UBA9375</strain>
    </source>
</reference>
<evidence type="ECO:0000256" key="1">
    <source>
        <dbReference type="SAM" id="MobiDB-lite"/>
    </source>
</evidence>
<organism evidence="2 3">
    <name type="scientific">Gimesia maris</name>
    <dbReference type="NCBI Taxonomy" id="122"/>
    <lineage>
        <taxon>Bacteria</taxon>
        <taxon>Pseudomonadati</taxon>
        <taxon>Planctomycetota</taxon>
        <taxon>Planctomycetia</taxon>
        <taxon>Planctomycetales</taxon>
        <taxon>Planctomycetaceae</taxon>
        <taxon>Gimesia</taxon>
    </lineage>
</organism>
<evidence type="ECO:0000313" key="2">
    <source>
        <dbReference type="EMBL" id="HCO26619.1"/>
    </source>
</evidence>
<feature type="region of interest" description="Disordered" evidence="1">
    <location>
        <begin position="106"/>
        <end position="137"/>
    </location>
</feature>
<sequence length="155" mass="17267">MHCFVFYQLNDIWNQTEMFTQIYLKRFFLYSLMLCSSLLLVGCGKSNAEDKQRAHITVTVTHDGAPVTEAELRLMMDGKGEGAMGVLNEAGQTELSDVVLGSYTVTVTPPEGTPDNPAPKKDYPNIPQKYRSMKDTPLKADVKAGVNELTFDLKK</sequence>
<gene>
    <name evidence="2" type="ORF">DIT97_27740</name>
</gene>
<protein>
    <recommendedName>
        <fullName evidence="4">Carboxypeptidase regulatory-like domain-containing protein</fullName>
    </recommendedName>
</protein>
<evidence type="ECO:0008006" key="4">
    <source>
        <dbReference type="Google" id="ProtNLM"/>
    </source>
</evidence>
<evidence type="ECO:0000313" key="3">
    <source>
        <dbReference type="Proteomes" id="UP000263642"/>
    </source>
</evidence>
<name>A0A3D3RCT3_9PLAN</name>
<dbReference type="Proteomes" id="UP000263642">
    <property type="component" value="Unassembled WGS sequence"/>
</dbReference>
<dbReference type="EMBL" id="DQAY01000165">
    <property type="protein sequence ID" value="HCO26619.1"/>
    <property type="molecule type" value="Genomic_DNA"/>
</dbReference>
<proteinExistence type="predicted"/>